<dbReference type="AlphaFoldDB" id="I5AUZ4"/>
<dbReference type="HOGENOM" id="CLU_159325_0_1_9"/>
<dbReference type="OrthoDB" id="1752996at2"/>
<reference evidence="1 2" key="1">
    <citation type="submission" date="2010-08" db="EMBL/GenBank/DDBJ databases">
        <authorList>
            <consortium name="US DOE Joint Genome Institute (JGI-PGF)"/>
            <person name="Lucas S."/>
            <person name="Copeland A."/>
            <person name="Lapidus A."/>
            <person name="Cheng J.-F."/>
            <person name="Bruce D."/>
            <person name="Goodwin L."/>
            <person name="Pitluck S."/>
            <person name="Land M.L."/>
            <person name="Hauser L."/>
            <person name="Chang Y.-J."/>
            <person name="Anderson I.J."/>
            <person name="Johnson E."/>
            <person name="Mulhopadhyay B."/>
            <person name="Kyrpides N."/>
            <person name="Woyke T.J."/>
        </authorList>
    </citation>
    <scope>NUCLEOTIDE SEQUENCE [LARGE SCALE GENOMIC DNA]</scope>
    <source>
        <strain evidence="1 2">6</strain>
    </source>
</reference>
<protein>
    <submittedName>
        <fullName evidence="1">Coenzyme PQQ synthesis protein D (PqqD)</fullName>
    </submittedName>
</protein>
<dbReference type="Proteomes" id="UP000005753">
    <property type="component" value="Chromosome"/>
</dbReference>
<dbReference type="Pfam" id="PF05402">
    <property type="entry name" value="PqqD"/>
    <property type="match status" value="1"/>
</dbReference>
<evidence type="ECO:0000313" key="1">
    <source>
        <dbReference type="EMBL" id="EIM57617.1"/>
    </source>
</evidence>
<dbReference type="STRING" id="633697.EubceDRAFT1_1842"/>
<name>I5AUZ4_EUBC6</name>
<accession>I5AUZ4</accession>
<gene>
    <name evidence="1" type="ORF">EubceDRAFT1_1842</name>
</gene>
<organism evidence="1 2">
    <name type="scientific">Eubacterium cellulosolvens (strain ATCC 43171 / JCM 9499 / 6)</name>
    <name type="common">Cillobacterium cellulosolvens</name>
    <dbReference type="NCBI Taxonomy" id="633697"/>
    <lineage>
        <taxon>Bacteria</taxon>
        <taxon>Bacillati</taxon>
        <taxon>Bacillota</taxon>
        <taxon>Clostridia</taxon>
        <taxon>Eubacteriales</taxon>
        <taxon>Eubacteriaceae</taxon>
        <taxon>Eubacterium</taxon>
    </lineage>
</organism>
<reference evidence="1 2" key="2">
    <citation type="submission" date="2012-02" db="EMBL/GenBank/DDBJ databases">
        <title>Improved High-Quality Draft sequence of Eubacterium cellulosolvens 6.</title>
        <authorList>
            <consortium name="US DOE Joint Genome Institute"/>
            <person name="Lucas S."/>
            <person name="Han J."/>
            <person name="Lapidus A."/>
            <person name="Cheng J.-F."/>
            <person name="Goodwin L."/>
            <person name="Pitluck S."/>
            <person name="Peters L."/>
            <person name="Mikhailova N."/>
            <person name="Gu W."/>
            <person name="Detter J.C."/>
            <person name="Han C."/>
            <person name="Tapia R."/>
            <person name="Land M."/>
            <person name="Hauser L."/>
            <person name="Kyrpides N."/>
            <person name="Ivanova N."/>
            <person name="Pagani I."/>
            <person name="Johnson E."/>
            <person name="Mukhopadhyay B."/>
            <person name="Anderson I."/>
            <person name="Woyke T."/>
        </authorList>
    </citation>
    <scope>NUCLEOTIDE SEQUENCE [LARGE SCALE GENOMIC DNA]</scope>
    <source>
        <strain evidence="1 2">6</strain>
    </source>
</reference>
<evidence type="ECO:0000313" key="2">
    <source>
        <dbReference type="Proteomes" id="UP000005753"/>
    </source>
</evidence>
<dbReference type="InterPro" id="IPR008792">
    <property type="entry name" value="PQQD"/>
</dbReference>
<keyword evidence="2" id="KW-1185">Reference proteome</keyword>
<proteinExistence type="predicted"/>
<sequence>MKLKEGFVTQEIGGRQVMVAVNGEAFNGMVRSNETAGYIVSLLKNDTTKEEIVKAMLREFDASEEQVSKDVDMVITKLREIGAILD</sequence>
<dbReference type="Gene3D" id="1.10.10.1150">
    <property type="entry name" value="Coenzyme PQQ synthesis protein D (PqqD)"/>
    <property type="match status" value="1"/>
</dbReference>
<dbReference type="InterPro" id="IPR041881">
    <property type="entry name" value="PqqD_sf"/>
</dbReference>
<dbReference type="EMBL" id="CM001487">
    <property type="protein sequence ID" value="EIM57617.1"/>
    <property type="molecule type" value="Genomic_DNA"/>
</dbReference>
<dbReference type="eggNOG" id="ENOG5033BC0">
    <property type="taxonomic scope" value="Bacteria"/>
</dbReference>